<dbReference type="RefSeq" id="WP_062686880.1">
    <property type="nucleotide sequence ID" value="NZ_KQ758656.1"/>
</dbReference>
<dbReference type="EMBL" id="LNQP01000041">
    <property type="protein sequence ID" value="KSU87539.1"/>
    <property type="molecule type" value="Genomic_DNA"/>
</dbReference>
<keyword evidence="1" id="KW-1133">Transmembrane helix</keyword>
<protein>
    <recommendedName>
        <fullName evidence="2">Uncharacterized protein YyaB-like PH domain-containing protein</fullName>
    </recommendedName>
</protein>
<dbReference type="AlphaFoldDB" id="A0A0V8JKH3"/>
<evidence type="ECO:0000256" key="1">
    <source>
        <dbReference type="SAM" id="Phobius"/>
    </source>
</evidence>
<comment type="caution">
    <text evidence="3">The sequence shown here is derived from an EMBL/GenBank/DDBJ whole genome shotgun (WGS) entry which is preliminary data.</text>
</comment>
<feature type="domain" description="Uncharacterized protein YyaB-like PH" evidence="2">
    <location>
        <begin position="63"/>
        <end position="139"/>
    </location>
</feature>
<keyword evidence="1" id="KW-0812">Transmembrane</keyword>
<dbReference type="InterPro" id="IPR009589">
    <property type="entry name" value="PH_YyaB-like"/>
</dbReference>
<feature type="transmembrane region" description="Helical" evidence="1">
    <location>
        <begin position="12"/>
        <end position="32"/>
    </location>
</feature>
<feature type="transmembrane region" description="Helical" evidence="1">
    <location>
        <begin position="38"/>
        <end position="64"/>
    </location>
</feature>
<name>A0A0V8JKH3_9BACI</name>
<organism evidence="3 4">
    <name type="scientific">Priestia veravalensis</name>
    <dbReference type="NCBI Taxonomy" id="1414648"/>
    <lineage>
        <taxon>Bacteria</taxon>
        <taxon>Bacillati</taxon>
        <taxon>Bacillota</taxon>
        <taxon>Bacilli</taxon>
        <taxon>Bacillales</taxon>
        <taxon>Bacillaceae</taxon>
        <taxon>Priestia</taxon>
    </lineage>
</organism>
<evidence type="ECO:0000313" key="3">
    <source>
        <dbReference type="EMBL" id="KSU87539.1"/>
    </source>
</evidence>
<dbReference type="Proteomes" id="UP000053681">
    <property type="component" value="Unassembled WGS sequence"/>
</dbReference>
<accession>A0A0V8JKH3</accession>
<keyword evidence="4" id="KW-1185">Reference proteome</keyword>
<evidence type="ECO:0000313" key="4">
    <source>
        <dbReference type="Proteomes" id="UP000053681"/>
    </source>
</evidence>
<sequence>MKFRSHIDRFFGMVITTSLATLGVVFFLPLFLDSETTLLDIIISIALFLACGGVMVWSSFFVTYELHSDYLIVKGGVLKIRIPYEEITKVAPTRNVFTGYKVLASKDAIEIFYTSSLLGSVKISPAKRDLFLSELKARCHSSSFKF</sequence>
<reference evidence="3 4" key="1">
    <citation type="submission" date="2015-11" db="EMBL/GenBank/DDBJ databases">
        <title>Bacillus caseinolyticus sp nov.</title>
        <authorList>
            <person name="Dastager S.G."/>
            <person name="Mawlankar R."/>
        </authorList>
    </citation>
    <scope>NUCLEOTIDE SEQUENCE [LARGE SCALE GENOMIC DNA]</scope>
    <source>
        <strain evidence="3 4">SGD-V-76</strain>
    </source>
</reference>
<keyword evidence="1" id="KW-0472">Membrane</keyword>
<dbReference type="Pfam" id="PF06713">
    <property type="entry name" value="bPH_4"/>
    <property type="match status" value="1"/>
</dbReference>
<gene>
    <name evidence="3" type="ORF">AS180_12470</name>
</gene>
<dbReference type="GO" id="GO:0030153">
    <property type="term" value="P:bacteriocin immunity"/>
    <property type="evidence" value="ECO:0007669"/>
    <property type="project" value="InterPro"/>
</dbReference>
<proteinExistence type="predicted"/>
<evidence type="ECO:0000259" key="2">
    <source>
        <dbReference type="Pfam" id="PF06713"/>
    </source>
</evidence>